<protein>
    <submittedName>
        <fullName evidence="2">Uncharacterized protein</fullName>
    </submittedName>
</protein>
<dbReference type="EMBL" id="JARKIE010000357">
    <property type="protein sequence ID" value="KAJ7651830.1"/>
    <property type="molecule type" value="Genomic_DNA"/>
</dbReference>
<evidence type="ECO:0000313" key="2">
    <source>
        <dbReference type="EMBL" id="KAJ7651830.1"/>
    </source>
</evidence>
<feature type="region of interest" description="Disordered" evidence="1">
    <location>
        <begin position="1"/>
        <end position="37"/>
    </location>
</feature>
<organism evidence="2 3">
    <name type="scientific">Mycena rosella</name>
    <name type="common">Pink bonnet</name>
    <name type="synonym">Agaricus rosellus</name>
    <dbReference type="NCBI Taxonomy" id="1033263"/>
    <lineage>
        <taxon>Eukaryota</taxon>
        <taxon>Fungi</taxon>
        <taxon>Dikarya</taxon>
        <taxon>Basidiomycota</taxon>
        <taxon>Agaricomycotina</taxon>
        <taxon>Agaricomycetes</taxon>
        <taxon>Agaricomycetidae</taxon>
        <taxon>Agaricales</taxon>
        <taxon>Marasmiineae</taxon>
        <taxon>Mycenaceae</taxon>
        <taxon>Mycena</taxon>
    </lineage>
</organism>
<proteinExistence type="predicted"/>
<gene>
    <name evidence="2" type="ORF">B0H17DRAFT_1147594</name>
</gene>
<evidence type="ECO:0000313" key="3">
    <source>
        <dbReference type="Proteomes" id="UP001221757"/>
    </source>
</evidence>
<comment type="caution">
    <text evidence="2">The sequence shown here is derived from an EMBL/GenBank/DDBJ whole genome shotgun (WGS) entry which is preliminary data.</text>
</comment>
<feature type="compositionally biased region" description="Acidic residues" evidence="1">
    <location>
        <begin position="14"/>
        <end position="31"/>
    </location>
</feature>
<feature type="compositionally biased region" description="Basic and acidic residues" evidence="1">
    <location>
        <begin position="190"/>
        <end position="202"/>
    </location>
</feature>
<reference evidence="2" key="1">
    <citation type="submission" date="2023-03" db="EMBL/GenBank/DDBJ databases">
        <title>Massive genome expansion in bonnet fungi (Mycena s.s.) driven by repeated elements and novel gene families across ecological guilds.</title>
        <authorList>
            <consortium name="Lawrence Berkeley National Laboratory"/>
            <person name="Harder C.B."/>
            <person name="Miyauchi S."/>
            <person name="Viragh M."/>
            <person name="Kuo A."/>
            <person name="Thoen E."/>
            <person name="Andreopoulos B."/>
            <person name="Lu D."/>
            <person name="Skrede I."/>
            <person name="Drula E."/>
            <person name="Henrissat B."/>
            <person name="Morin E."/>
            <person name="Kohler A."/>
            <person name="Barry K."/>
            <person name="LaButti K."/>
            <person name="Morin E."/>
            <person name="Salamov A."/>
            <person name="Lipzen A."/>
            <person name="Mereny Z."/>
            <person name="Hegedus B."/>
            <person name="Baldrian P."/>
            <person name="Stursova M."/>
            <person name="Weitz H."/>
            <person name="Taylor A."/>
            <person name="Grigoriev I.V."/>
            <person name="Nagy L.G."/>
            <person name="Martin F."/>
            <person name="Kauserud H."/>
        </authorList>
    </citation>
    <scope>NUCLEOTIDE SEQUENCE</scope>
    <source>
        <strain evidence="2">CBHHK067</strain>
    </source>
</reference>
<sequence>MGHEGISVIRMEVEEPNDSEDEGANTEDDRDDPVPLHPRNAAAVAASLCRTGARGSGRGCQAPHCLPRSRYRITSDDGETPQGLVNKKRQIWVSGRGHRLPRTDSGKRKDALHGIQEQYAHIHGRPRRRDDHAFIVPHILGRKRRNVDDLRRVAAANEAAWIDAHITIIYPTDIGHKRHVKHGRGREGHRKMDEKDTEVTQQ</sequence>
<evidence type="ECO:0000256" key="1">
    <source>
        <dbReference type="SAM" id="MobiDB-lite"/>
    </source>
</evidence>
<dbReference type="Proteomes" id="UP001221757">
    <property type="component" value="Unassembled WGS sequence"/>
</dbReference>
<feature type="compositionally biased region" description="Basic residues" evidence="1">
    <location>
        <begin position="179"/>
        <end position="189"/>
    </location>
</feature>
<name>A0AAD7CLH3_MYCRO</name>
<accession>A0AAD7CLH3</accession>
<dbReference type="AlphaFoldDB" id="A0AAD7CLH3"/>
<keyword evidence="3" id="KW-1185">Reference proteome</keyword>
<feature type="region of interest" description="Disordered" evidence="1">
    <location>
        <begin position="179"/>
        <end position="202"/>
    </location>
</feature>